<evidence type="ECO:0000313" key="2">
    <source>
        <dbReference type="EMBL" id="MFC3572002.1"/>
    </source>
</evidence>
<dbReference type="Proteomes" id="UP001595701">
    <property type="component" value="Unassembled WGS sequence"/>
</dbReference>
<organism evidence="2 3">
    <name type="scientific">Streptomyces yaanensis</name>
    <dbReference type="NCBI Taxonomy" id="1142239"/>
    <lineage>
        <taxon>Bacteria</taxon>
        <taxon>Bacillati</taxon>
        <taxon>Actinomycetota</taxon>
        <taxon>Actinomycetes</taxon>
        <taxon>Kitasatosporales</taxon>
        <taxon>Streptomycetaceae</taxon>
        <taxon>Streptomyces</taxon>
    </lineage>
</organism>
<dbReference type="RefSeq" id="WP_310771559.1">
    <property type="nucleotide sequence ID" value="NZ_JBHRWR010000002.1"/>
</dbReference>
<comment type="caution">
    <text evidence="2">The sequence shown here is derived from an EMBL/GenBank/DDBJ whole genome shotgun (WGS) entry which is preliminary data.</text>
</comment>
<keyword evidence="1" id="KW-0472">Membrane</keyword>
<proteinExistence type="predicted"/>
<dbReference type="EMBL" id="JBHRWR010000002">
    <property type="protein sequence ID" value="MFC3572002.1"/>
    <property type="molecule type" value="Genomic_DNA"/>
</dbReference>
<gene>
    <name evidence="2" type="ORF">ACFOZ0_01580</name>
</gene>
<keyword evidence="1" id="KW-0812">Transmembrane</keyword>
<accession>A0ABV7S6L4</accession>
<keyword evidence="1" id="KW-1133">Transmembrane helix</keyword>
<protein>
    <submittedName>
        <fullName evidence="2">Uncharacterized protein</fullName>
    </submittedName>
</protein>
<feature type="transmembrane region" description="Helical" evidence="1">
    <location>
        <begin position="6"/>
        <end position="23"/>
    </location>
</feature>
<reference evidence="3" key="1">
    <citation type="journal article" date="2019" name="Int. J. Syst. Evol. Microbiol.">
        <title>The Global Catalogue of Microorganisms (GCM) 10K type strain sequencing project: providing services to taxonomists for standard genome sequencing and annotation.</title>
        <authorList>
            <consortium name="The Broad Institute Genomics Platform"/>
            <consortium name="The Broad Institute Genome Sequencing Center for Infectious Disease"/>
            <person name="Wu L."/>
            <person name="Ma J."/>
        </authorList>
    </citation>
    <scope>NUCLEOTIDE SEQUENCE [LARGE SCALE GENOMIC DNA]</scope>
    <source>
        <strain evidence="3">CGMCC 4.7035</strain>
    </source>
</reference>
<sequence length="40" mass="4153">MAHPHLTAAGAPMTAIALLLVYFTPRRQFISGLTIGSGNG</sequence>
<name>A0ABV7S6L4_9ACTN</name>
<keyword evidence="3" id="KW-1185">Reference proteome</keyword>
<evidence type="ECO:0000313" key="3">
    <source>
        <dbReference type="Proteomes" id="UP001595701"/>
    </source>
</evidence>
<evidence type="ECO:0000256" key="1">
    <source>
        <dbReference type="SAM" id="Phobius"/>
    </source>
</evidence>